<dbReference type="SMART" id="SM00248">
    <property type="entry name" value="ANK"/>
    <property type="match status" value="5"/>
</dbReference>
<proteinExistence type="inferred from homology"/>
<dbReference type="PANTHER" id="PTHR24136:SF15">
    <property type="entry name" value="ANK_REP_REGION DOMAIN-CONTAINING PROTEIN"/>
    <property type="match status" value="1"/>
</dbReference>
<sequence length="481" mass="53276">MHILDLPTEVSDEIIHQVVVSRGIKRGLRLRLVNSTFARVVIQVLFTFRLLDDAHEVAGKVHLTSLLYRYVAYRAKNEPLNGNPLLCCLRRVALDVIGTREVQGRDIEFLGSSPVDKFCAFWGRTSNIMRLEEVFQRKEEVSEDEYRQTVFATALCIDDLALAQSCIESDSQFLSKLGSMSASNALRGRYRILAARHGSVEMLEYLLVVTAGTSKVDKRLRRELFKTAARCGRTNVVKFLYDFKREEVPWDFGDWWSDDCNMLRHAQTTSSLQLLVFVPGLLRTYLSKTYFGGIERQGALAKATIDNRLDTTVYIIHRGPNAPVVNHIGLINGFNQGLIQCAAQAGNVAVAEHLIHHGADPKLAIFAASGHGQTEFVKVMLAAKQPTGLAMAKAAACGHWDIVRLLLDAGDDVNKTPGKNSPLVHAIAREHAAMFKLLVERGADLHLDGTAQECVQRAHNDGLDSMLVLLAEHGVDVNKGG</sequence>
<dbReference type="Proteomes" id="UP000799324">
    <property type="component" value="Unassembled WGS sequence"/>
</dbReference>
<dbReference type="OrthoDB" id="4772757at2759"/>
<accession>A0A6A6SQ90</accession>
<dbReference type="Gene3D" id="1.25.40.20">
    <property type="entry name" value="Ankyrin repeat-containing domain"/>
    <property type="match status" value="2"/>
</dbReference>
<dbReference type="InterPro" id="IPR002110">
    <property type="entry name" value="Ankyrin_rpt"/>
</dbReference>
<evidence type="ECO:0000313" key="5">
    <source>
        <dbReference type="EMBL" id="KAF2649141.1"/>
    </source>
</evidence>
<protein>
    <submittedName>
        <fullName evidence="5">Ankyrin</fullName>
    </submittedName>
</protein>
<dbReference type="GO" id="GO:0016567">
    <property type="term" value="P:protein ubiquitination"/>
    <property type="evidence" value="ECO:0007669"/>
    <property type="project" value="TreeGrafter"/>
</dbReference>
<dbReference type="SUPFAM" id="SSF48403">
    <property type="entry name" value="Ankyrin repeat"/>
    <property type="match status" value="1"/>
</dbReference>
<evidence type="ECO:0000256" key="4">
    <source>
        <dbReference type="PROSITE-ProRule" id="PRU00023"/>
    </source>
</evidence>
<dbReference type="PANTHER" id="PTHR24136">
    <property type="entry name" value="SOWAH (DROSOPHILA) HOMOLOG"/>
    <property type="match status" value="1"/>
</dbReference>
<dbReference type="InterPro" id="IPR036770">
    <property type="entry name" value="Ankyrin_rpt-contain_sf"/>
</dbReference>
<dbReference type="InterPro" id="IPR051573">
    <property type="entry name" value="Ankyrin-SOCS_box_domain"/>
</dbReference>
<dbReference type="Pfam" id="PF12796">
    <property type="entry name" value="Ank_2"/>
    <property type="match status" value="1"/>
</dbReference>
<dbReference type="EMBL" id="MU004505">
    <property type="protein sequence ID" value="KAF2649141.1"/>
    <property type="molecule type" value="Genomic_DNA"/>
</dbReference>
<keyword evidence="3 4" id="KW-0040">ANK repeat</keyword>
<evidence type="ECO:0000256" key="2">
    <source>
        <dbReference type="ARBA" id="ARBA00022737"/>
    </source>
</evidence>
<keyword evidence="2" id="KW-0677">Repeat</keyword>
<name>A0A6A6SQ90_9PLEO</name>
<comment type="similarity">
    <text evidence="1">Belongs to the ankyrin SOCS box (ASB) family.</text>
</comment>
<dbReference type="AlphaFoldDB" id="A0A6A6SQ90"/>
<evidence type="ECO:0000313" key="6">
    <source>
        <dbReference type="Proteomes" id="UP000799324"/>
    </source>
</evidence>
<evidence type="ECO:0000256" key="3">
    <source>
        <dbReference type="ARBA" id="ARBA00023043"/>
    </source>
</evidence>
<dbReference type="PROSITE" id="PS50088">
    <property type="entry name" value="ANK_REPEAT"/>
    <property type="match status" value="1"/>
</dbReference>
<reference evidence="5" key="1">
    <citation type="journal article" date="2020" name="Stud. Mycol.">
        <title>101 Dothideomycetes genomes: a test case for predicting lifestyles and emergence of pathogens.</title>
        <authorList>
            <person name="Haridas S."/>
            <person name="Albert R."/>
            <person name="Binder M."/>
            <person name="Bloem J."/>
            <person name="Labutti K."/>
            <person name="Salamov A."/>
            <person name="Andreopoulos B."/>
            <person name="Baker S."/>
            <person name="Barry K."/>
            <person name="Bills G."/>
            <person name="Bluhm B."/>
            <person name="Cannon C."/>
            <person name="Castanera R."/>
            <person name="Culley D."/>
            <person name="Daum C."/>
            <person name="Ezra D."/>
            <person name="Gonzalez J."/>
            <person name="Henrissat B."/>
            <person name="Kuo A."/>
            <person name="Liang C."/>
            <person name="Lipzen A."/>
            <person name="Lutzoni F."/>
            <person name="Magnuson J."/>
            <person name="Mondo S."/>
            <person name="Nolan M."/>
            <person name="Ohm R."/>
            <person name="Pangilinan J."/>
            <person name="Park H.-J."/>
            <person name="Ramirez L."/>
            <person name="Alfaro M."/>
            <person name="Sun H."/>
            <person name="Tritt A."/>
            <person name="Yoshinaga Y."/>
            <person name="Zwiers L.-H."/>
            <person name="Turgeon B."/>
            <person name="Goodwin S."/>
            <person name="Spatafora J."/>
            <person name="Crous P."/>
            <person name="Grigoriev I."/>
        </authorList>
    </citation>
    <scope>NUCLEOTIDE SEQUENCE</scope>
    <source>
        <strain evidence="5">CBS 122681</strain>
    </source>
</reference>
<keyword evidence="6" id="KW-1185">Reference proteome</keyword>
<feature type="repeat" description="ANK" evidence="4">
    <location>
        <begin position="418"/>
        <end position="450"/>
    </location>
</feature>
<gene>
    <name evidence="5" type="ORF">K491DRAFT_783557</name>
</gene>
<organism evidence="5 6">
    <name type="scientific">Lophiostoma macrostomum CBS 122681</name>
    <dbReference type="NCBI Taxonomy" id="1314788"/>
    <lineage>
        <taxon>Eukaryota</taxon>
        <taxon>Fungi</taxon>
        <taxon>Dikarya</taxon>
        <taxon>Ascomycota</taxon>
        <taxon>Pezizomycotina</taxon>
        <taxon>Dothideomycetes</taxon>
        <taxon>Pleosporomycetidae</taxon>
        <taxon>Pleosporales</taxon>
        <taxon>Lophiostomataceae</taxon>
        <taxon>Lophiostoma</taxon>
    </lineage>
</organism>
<dbReference type="GO" id="GO:0045732">
    <property type="term" value="P:positive regulation of protein catabolic process"/>
    <property type="evidence" value="ECO:0007669"/>
    <property type="project" value="TreeGrafter"/>
</dbReference>
<evidence type="ECO:0000256" key="1">
    <source>
        <dbReference type="ARBA" id="ARBA00005949"/>
    </source>
</evidence>